<evidence type="ECO:0008006" key="3">
    <source>
        <dbReference type="Google" id="ProtNLM"/>
    </source>
</evidence>
<protein>
    <recommendedName>
        <fullName evidence="3">Ribbon-helix-helix protein, CopG family</fullName>
    </recommendedName>
</protein>
<keyword evidence="2" id="KW-1185">Reference proteome</keyword>
<proteinExistence type="predicted"/>
<sequence length="68" mass="7864">MKHARTYPAQRRRRGESLNAGLTMLSARVADELCEYVRDVASQTRKSKQQIITEALVLYRENNPEITE</sequence>
<dbReference type="EMBL" id="JABBJF010000001">
    <property type="protein sequence ID" value="MBC1184170.1"/>
    <property type="molecule type" value="Genomic_DNA"/>
</dbReference>
<accession>A0ABR6RMF3</accession>
<comment type="caution">
    <text evidence="1">The sequence shown here is derived from an EMBL/GenBank/DDBJ whole genome shotgun (WGS) entry which is preliminary data.</text>
</comment>
<name>A0ABR6RMF3_9ENTR</name>
<evidence type="ECO:0000313" key="2">
    <source>
        <dbReference type="Proteomes" id="UP000607331"/>
    </source>
</evidence>
<gene>
    <name evidence="1" type="ORF">HII27_00405</name>
</gene>
<evidence type="ECO:0000313" key="1">
    <source>
        <dbReference type="EMBL" id="MBC1184170.1"/>
    </source>
</evidence>
<reference evidence="1 2" key="1">
    <citation type="submission" date="2020-04" db="EMBL/GenBank/DDBJ databases">
        <title>The draft genome of Kluyvera sichuanensis strain SCKS090646.</title>
        <authorList>
            <person name="Wei L."/>
            <person name="Liu L."/>
            <person name="Feng Y."/>
            <person name="Zong Z."/>
        </authorList>
    </citation>
    <scope>NUCLEOTIDE SEQUENCE [LARGE SCALE GENOMIC DNA]</scope>
    <source>
        <strain evidence="1 2">090646</strain>
    </source>
</reference>
<dbReference type="RefSeq" id="WP_185666380.1">
    <property type="nucleotide sequence ID" value="NZ_CP162271.1"/>
</dbReference>
<organism evidence="1 2">
    <name type="scientific">Kluyvera sichuanensis</name>
    <dbReference type="NCBI Taxonomy" id="2725494"/>
    <lineage>
        <taxon>Bacteria</taxon>
        <taxon>Pseudomonadati</taxon>
        <taxon>Pseudomonadota</taxon>
        <taxon>Gammaproteobacteria</taxon>
        <taxon>Enterobacterales</taxon>
        <taxon>Enterobacteriaceae</taxon>
        <taxon>Kluyvera</taxon>
    </lineage>
</organism>
<dbReference type="GeneID" id="98388074"/>
<dbReference type="Proteomes" id="UP000607331">
    <property type="component" value="Unassembled WGS sequence"/>
</dbReference>